<dbReference type="InterPro" id="IPR000743">
    <property type="entry name" value="Glyco_hydro_28"/>
</dbReference>
<evidence type="ECO:0000313" key="8">
    <source>
        <dbReference type="EMBL" id="GMH63081.1"/>
    </source>
</evidence>
<dbReference type="InterPro" id="IPR012334">
    <property type="entry name" value="Pectin_lyas_fold"/>
</dbReference>
<dbReference type="AlphaFoldDB" id="A0A9W7A019"/>
<dbReference type="PANTHER" id="PTHR31736">
    <property type="match status" value="1"/>
</dbReference>
<dbReference type="PANTHER" id="PTHR31736:SF19">
    <property type="entry name" value="PECTIN LYASE SUPERFAMILY PROTEIN-RELATED"/>
    <property type="match status" value="1"/>
</dbReference>
<dbReference type="GO" id="GO:0004650">
    <property type="term" value="F:polygalacturonase activity"/>
    <property type="evidence" value="ECO:0007669"/>
    <property type="project" value="InterPro"/>
</dbReference>
<evidence type="ECO:0000256" key="6">
    <source>
        <dbReference type="RuleBase" id="RU361169"/>
    </source>
</evidence>
<evidence type="ECO:0000256" key="2">
    <source>
        <dbReference type="ARBA" id="ARBA00022801"/>
    </source>
</evidence>
<reference evidence="9" key="1">
    <citation type="journal article" date="2023" name="Commun. Biol.">
        <title>Genome analysis of Parmales, the sister group of diatoms, reveals the evolutionary specialization of diatoms from phago-mixotrophs to photoautotrophs.</title>
        <authorList>
            <person name="Ban H."/>
            <person name="Sato S."/>
            <person name="Yoshikawa S."/>
            <person name="Yamada K."/>
            <person name="Nakamura Y."/>
            <person name="Ichinomiya M."/>
            <person name="Sato N."/>
            <person name="Blanc-Mathieu R."/>
            <person name="Endo H."/>
            <person name="Kuwata A."/>
            <person name="Ogata H."/>
        </authorList>
    </citation>
    <scope>NUCLEOTIDE SEQUENCE [LARGE SCALE GENOMIC DNA]</scope>
    <source>
        <strain evidence="9">NIES 3700</strain>
    </source>
</reference>
<sequence length="431" mass="47004">MFFLRNILIAALLAHTCATTVKVKPEEFGAVGDGEADDTVAIANALDSCSLLSNDTECRLVFDNSYLTGPIVLARSKTILEVNGLLAMLPRSAYCKIEDCEAPLHGSFISNDADAIPCQTSSNGYETCMHDITITGTGTISSTDPWAWWPCKYTNCWRPHLIVLYKILNAEISGVTLKDAPNHNIEMDECVTSRLHDFVITAPYISPNTDGVNFYGGFDSLMENVVVDNGDDCVSVVPIGEWEECCIDTQEEDIKCSGGHVVFRNLTCNGGHGLSIGGVRHGNVRNVTFENILATGGQKGSTQDEAAGGGCRVKSYPNSTGVVRDITYDNVEFQGVYLPIQLLGHYCPWPCTTPDGESAVLFTSIKFNNIRGYGKQRSKVVEFKCSEYEHCTDITMQDVSLKARDDAEGLMTCENIDSLEVDADSFPNQCS</sequence>
<dbReference type="Pfam" id="PF00295">
    <property type="entry name" value="Glyco_hydro_28"/>
    <property type="match status" value="1"/>
</dbReference>
<keyword evidence="3" id="KW-1015">Disulfide bond</keyword>
<dbReference type="EMBL" id="BRXW01000525">
    <property type="protein sequence ID" value="GMH63081.1"/>
    <property type="molecule type" value="Genomic_DNA"/>
</dbReference>
<dbReference type="Gene3D" id="2.160.20.10">
    <property type="entry name" value="Single-stranded right-handed beta-helix, Pectin lyase-like"/>
    <property type="match status" value="1"/>
</dbReference>
<evidence type="ECO:0000256" key="5">
    <source>
        <dbReference type="ARBA" id="ARBA00023295"/>
    </source>
</evidence>
<evidence type="ECO:0000256" key="1">
    <source>
        <dbReference type="ARBA" id="ARBA00008834"/>
    </source>
</evidence>
<organism evidence="8 9">
    <name type="scientific">Triparma laevis f. longispina</name>
    <dbReference type="NCBI Taxonomy" id="1714387"/>
    <lineage>
        <taxon>Eukaryota</taxon>
        <taxon>Sar</taxon>
        <taxon>Stramenopiles</taxon>
        <taxon>Ochrophyta</taxon>
        <taxon>Bolidophyceae</taxon>
        <taxon>Parmales</taxon>
        <taxon>Triparmaceae</taxon>
        <taxon>Triparma</taxon>
    </lineage>
</organism>
<dbReference type="SUPFAM" id="SSF51126">
    <property type="entry name" value="Pectin lyase-like"/>
    <property type="match status" value="1"/>
</dbReference>
<keyword evidence="5 6" id="KW-0326">Glycosidase</keyword>
<dbReference type="GO" id="GO:0005975">
    <property type="term" value="P:carbohydrate metabolic process"/>
    <property type="evidence" value="ECO:0007669"/>
    <property type="project" value="InterPro"/>
</dbReference>
<evidence type="ECO:0000256" key="4">
    <source>
        <dbReference type="ARBA" id="ARBA00023180"/>
    </source>
</evidence>
<dbReference type="OrthoDB" id="187139at2759"/>
<keyword evidence="9" id="KW-1185">Reference proteome</keyword>
<evidence type="ECO:0008006" key="10">
    <source>
        <dbReference type="Google" id="ProtNLM"/>
    </source>
</evidence>
<comment type="caution">
    <text evidence="8">The sequence shown here is derived from an EMBL/GenBank/DDBJ whole genome shotgun (WGS) entry which is preliminary data.</text>
</comment>
<dbReference type="Proteomes" id="UP001165122">
    <property type="component" value="Unassembled WGS sequence"/>
</dbReference>
<gene>
    <name evidence="8" type="ORF">TrLO_g13766</name>
</gene>
<evidence type="ECO:0000256" key="7">
    <source>
        <dbReference type="SAM" id="SignalP"/>
    </source>
</evidence>
<feature type="signal peptide" evidence="7">
    <location>
        <begin position="1"/>
        <end position="18"/>
    </location>
</feature>
<feature type="chain" id="PRO_5040795498" description="Polygalacturonase" evidence="7">
    <location>
        <begin position="19"/>
        <end position="431"/>
    </location>
</feature>
<dbReference type="InterPro" id="IPR011050">
    <property type="entry name" value="Pectin_lyase_fold/virulence"/>
</dbReference>
<dbReference type="GO" id="GO:0046576">
    <property type="term" value="F:rhamnogalacturonan alpha-L-rhamnopyranosyl-(1-&gt;4)-alpha-D-galactopyranosyluronide lyase activity"/>
    <property type="evidence" value="ECO:0007669"/>
    <property type="project" value="UniProtKB-ARBA"/>
</dbReference>
<proteinExistence type="inferred from homology"/>
<accession>A0A9W7A019</accession>
<evidence type="ECO:0000313" key="9">
    <source>
        <dbReference type="Proteomes" id="UP001165122"/>
    </source>
</evidence>
<name>A0A9W7A019_9STRA</name>
<protein>
    <recommendedName>
        <fullName evidence="10">Polygalacturonase</fullName>
    </recommendedName>
</protein>
<keyword evidence="4" id="KW-0325">Glycoprotein</keyword>
<keyword evidence="7" id="KW-0732">Signal</keyword>
<evidence type="ECO:0000256" key="3">
    <source>
        <dbReference type="ARBA" id="ARBA00023157"/>
    </source>
</evidence>
<comment type="similarity">
    <text evidence="1 6">Belongs to the glycosyl hydrolase 28 family.</text>
</comment>
<keyword evidence="2 6" id="KW-0378">Hydrolase</keyword>